<evidence type="ECO:0000313" key="2">
    <source>
        <dbReference type="Proteomes" id="UP000320839"/>
    </source>
</evidence>
<dbReference type="Proteomes" id="UP000320839">
    <property type="component" value="Chromosome"/>
</dbReference>
<sequence length="103" mass="11331">MADKDSPNVSPSESLPNGEIIEKILAVLEDGGEFTIHQKAKELLAPYVQWAPIVTSVTTLKAFLNFSTLGSEQNILSGMIAILENECDLIYRKAIHVQKKMTS</sequence>
<gene>
    <name evidence="1" type="ORF">Pan153_23980</name>
</gene>
<accession>A0A518FN10</accession>
<dbReference type="EMBL" id="CP036317">
    <property type="protein sequence ID" value="QDV17743.1"/>
    <property type="molecule type" value="Genomic_DNA"/>
</dbReference>
<evidence type="ECO:0000313" key="1">
    <source>
        <dbReference type="EMBL" id="QDV17743.1"/>
    </source>
</evidence>
<organism evidence="1 2">
    <name type="scientific">Gimesia panareensis</name>
    <dbReference type="NCBI Taxonomy" id="2527978"/>
    <lineage>
        <taxon>Bacteria</taxon>
        <taxon>Pseudomonadati</taxon>
        <taxon>Planctomycetota</taxon>
        <taxon>Planctomycetia</taxon>
        <taxon>Planctomycetales</taxon>
        <taxon>Planctomycetaceae</taxon>
        <taxon>Gimesia</taxon>
    </lineage>
</organism>
<dbReference type="AlphaFoldDB" id="A0A518FN10"/>
<dbReference type="RefSeq" id="WP_145455790.1">
    <property type="nucleotide sequence ID" value="NZ_CP036317.1"/>
</dbReference>
<protein>
    <submittedName>
        <fullName evidence="1">Uncharacterized protein</fullName>
    </submittedName>
</protein>
<name>A0A518FN10_9PLAN</name>
<proteinExistence type="predicted"/>
<reference evidence="1 2" key="1">
    <citation type="submission" date="2019-02" db="EMBL/GenBank/DDBJ databases">
        <title>Deep-cultivation of Planctomycetes and their phenomic and genomic characterization uncovers novel biology.</title>
        <authorList>
            <person name="Wiegand S."/>
            <person name="Jogler M."/>
            <person name="Boedeker C."/>
            <person name="Pinto D."/>
            <person name="Vollmers J."/>
            <person name="Rivas-Marin E."/>
            <person name="Kohn T."/>
            <person name="Peeters S.H."/>
            <person name="Heuer A."/>
            <person name="Rast P."/>
            <person name="Oberbeckmann S."/>
            <person name="Bunk B."/>
            <person name="Jeske O."/>
            <person name="Meyerdierks A."/>
            <person name="Storesund J.E."/>
            <person name="Kallscheuer N."/>
            <person name="Luecker S."/>
            <person name="Lage O.M."/>
            <person name="Pohl T."/>
            <person name="Merkel B.J."/>
            <person name="Hornburger P."/>
            <person name="Mueller R.-W."/>
            <person name="Bruemmer F."/>
            <person name="Labrenz M."/>
            <person name="Spormann A.M."/>
            <person name="Op den Camp H."/>
            <person name="Overmann J."/>
            <person name="Amann R."/>
            <person name="Jetten M.S.M."/>
            <person name="Mascher T."/>
            <person name="Medema M.H."/>
            <person name="Devos D.P."/>
            <person name="Kaster A.-K."/>
            <person name="Ovreas L."/>
            <person name="Rohde M."/>
            <person name="Galperin M.Y."/>
            <person name="Jogler C."/>
        </authorList>
    </citation>
    <scope>NUCLEOTIDE SEQUENCE [LARGE SCALE GENOMIC DNA]</scope>
    <source>
        <strain evidence="1 2">Pan153</strain>
    </source>
</reference>